<accession>E7A9X7</accession>
<dbReference type="NCBIfam" id="TIGR00347">
    <property type="entry name" value="bioD"/>
    <property type="match status" value="1"/>
</dbReference>
<comment type="function">
    <text evidence="9">Catalyzes a mechanistically unusual reaction, the ATP-dependent insertion of CO2 between the N7 and N8 nitrogen atoms of 7,8-diaminopelargonic acid (DAPA, also called 7,8-diammoniononanoate) to form a ureido ring.</text>
</comment>
<dbReference type="GO" id="GO:0005524">
    <property type="term" value="F:ATP binding"/>
    <property type="evidence" value="ECO:0007669"/>
    <property type="project" value="UniProtKB-UniRule"/>
</dbReference>
<keyword evidence="6 9" id="KW-0067">ATP-binding</keyword>
<dbReference type="InterPro" id="IPR027417">
    <property type="entry name" value="P-loop_NTPase"/>
</dbReference>
<protein>
    <recommendedName>
        <fullName evidence="9">ATP-dependent dethiobiotin synthetase BioD</fullName>
        <ecNumber evidence="9">6.3.3.3</ecNumber>
    </recommendedName>
    <alternativeName>
        <fullName evidence="9">DTB synthetase</fullName>
        <shortName evidence="9">DTBS</shortName>
    </alternativeName>
    <alternativeName>
        <fullName evidence="9">Dethiobiotin synthase</fullName>
    </alternativeName>
</protein>
<dbReference type="OrthoDB" id="9802097at2"/>
<gene>
    <name evidence="9" type="primary">bioD</name>
    <name evidence="10" type="ordered locus">Hfelis_05210</name>
</gene>
<feature type="binding site" evidence="9">
    <location>
        <position position="116"/>
    </location>
    <ligand>
        <name>Mg(2+)</name>
        <dbReference type="ChEBI" id="CHEBI:18420"/>
    </ligand>
</feature>
<dbReference type="KEGG" id="hfe:HFELIS_05210"/>
<evidence type="ECO:0000256" key="1">
    <source>
        <dbReference type="ARBA" id="ARBA00022490"/>
    </source>
</evidence>
<dbReference type="GO" id="GO:0005829">
    <property type="term" value="C:cytosol"/>
    <property type="evidence" value="ECO:0007669"/>
    <property type="project" value="TreeGrafter"/>
</dbReference>
<evidence type="ECO:0000313" key="11">
    <source>
        <dbReference type="Proteomes" id="UP000007934"/>
    </source>
</evidence>
<evidence type="ECO:0000256" key="3">
    <source>
        <dbReference type="ARBA" id="ARBA00022723"/>
    </source>
</evidence>
<feature type="binding site" evidence="9">
    <location>
        <begin position="176"/>
        <end position="177"/>
    </location>
    <ligand>
        <name>ATP</name>
        <dbReference type="ChEBI" id="CHEBI:30616"/>
    </ligand>
</feature>
<dbReference type="PIRSF" id="PIRSF006755">
    <property type="entry name" value="DTB_synth"/>
    <property type="match status" value="1"/>
</dbReference>
<feature type="binding site" evidence="9">
    <location>
        <position position="42"/>
    </location>
    <ligand>
        <name>substrate</name>
    </ligand>
</feature>
<dbReference type="UniPathway" id="UPA00078">
    <property type="reaction ID" value="UER00161"/>
</dbReference>
<dbReference type="STRING" id="936155.HFELIS_05210"/>
<comment type="catalytic activity">
    <reaction evidence="8">
        <text>(7R,8S)-8-amino-7-(carboxyamino)nonanoate + ATP = (4R,5S)-dethiobiotin + ADP + phosphate + H(+)</text>
        <dbReference type="Rhea" id="RHEA:63684"/>
        <dbReference type="ChEBI" id="CHEBI:15378"/>
        <dbReference type="ChEBI" id="CHEBI:30616"/>
        <dbReference type="ChEBI" id="CHEBI:43474"/>
        <dbReference type="ChEBI" id="CHEBI:149470"/>
        <dbReference type="ChEBI" id="CHEBI:149473"/>
        <dbReference type="ChEBI" id="CHEBI:456216"/>
    </reaction>
</comment>
<feature type="binding site" evidence="9">
    <location>
        <position position="206"/>
    </location>
    <ligand>
        <name>ATP</name>
        <dbReference type="ChEBI" id="CHEBI:30616"/>
    </ligand>
</feature>
<comment type="cofactor">
    <cofactor evidence="9">
        <name>Mg(2+)</name>
        <dbReference type="ChEBI" id="CHEBI:18420"/>
    </cofactor>
</comment>
<dbReference type="RefSeq" id="WP_013468974.1">
    <property type="nucleotide sequence ID" value="NC_014810.2"/>
</dbReference>
<dbReference type="HOGENOM" id="CLU_072551_3_2_7"/>
<comment type="catalytic activity">
    <reaction evidence="9">
        <text>(7R,8S)-7,8-diammoniononanoate + CO2 + ATP = (4R,5S)-dethiobiotin + ADP + phosphate + 3 H(+)</text>
        <dbReference type="Rhea" id="RHEA:15805"/>
        <dbReference type="ChEBI" id="CHEBI:15378"/>
        <dbReference type="ChEBI" id="CHEBI:16526"/>
        <dbReference type="ChEBI" id="CHEBI:30616"/>
        <dbReference type="ChEBI" id="CHEBI:43474"/>
        <dbReference type="ChEBI" id="CHEBI:149469"/>
        <dbReference type="ChEBI" id="CHEBI:149473"/>
        <dbReference type="ChEBI" id="CHEBI:456216"/>
        <dbReference type="EC" id="6.3.3.3"/>
    </reaction>
</comment>
<evidence type="ECO:0000313" key="10">
    <source>
        <dbReference type="EMBL" id="CBY82605.1"/>
    </source>
</evidence>
<evidence type="ECO:0000256" key="9">
    <source>
        <dbReference type="HAMAP-Rule" id="MF_00336"/>
    </source>
</evidence>
<keyword evidence="3 9" id="KW-0479">Metal-binding</keyword>
<dbReference type="GO" id="GO:0000287">
    <property type="term" value="F:magnesium ion binding"/>
    <property type="evidence" value="ECO:0007669"/>
    <property type="project" value="UniProtKB-UniRule"/>
</dbReference>
<evidence type="ECO:0000256" key="7">
    <source>
        <dbReference type="ARBA" id="ARBA00022842"/>
    </source>
</evidence>
<keyword evidence="4 9" id="KW-0547">Nucleotide-binding</keyword>
<comment type="similarity">
    <text evidence="9">Belongs to the dethiobiotin synthetase family.</text>
</comment>
<comment type="subcellular location">
    <subcellularLocation>
        <location evidence="9">Cytoplasm</location>
    </subcellularLocation>
</comment>
<feature type="binding site" evidence="9">
    <location>
        <position position="51"/>
    </location>
    <ligand>
        <name>ATP</name>
        <dbReference type="ChEBI" id="CHEBI:30616"/>
    </ligand>
</feature>
<dbReference type="Proteomes" id="UP000007934">
    <property type="component" value="Chromosome"/>
</dbReference>
<dbReference type="EC" id="6.3.3.3" evidence="9"/>
<name>E7A9X7_HELFC</name>
<comment type="caution">
    <text evidence="9">Lacks conserved residue(s) required for the propagation of feature annotation.</text>
</comment>
<keyword evidence="2 9" id="KW-0436">Ligase</keyword>
<reference evidence="10 11" key="1">
    <citation type="journal article" date="2011" name="Genome Biol. Evol.">
        <title>Comparative whole genome sequence analysis of the carcinogenic bacterial model pathogen Helicobacter felis.</title>
        <authorList>
            <person name="Arnold I.C."/>
            <person name="Zigova Z."/>
            <person name="Holden M."/>
            <person name="Lawley T.D."/>
            <person name="Rad R."/>
            <person name="Dougan G."/>
            <person name="Falkow S."/>
            <person name="Bentley S.D."/>
            <person name="Muller A."/>
        </authorList>
    </citation>
    <scope>NUCLEOTIDE SEQUENCE [LARGE SCALE GENOMIC DNA]</scope>
    <source>
        <strain evidence="11">ATCC 49179 / CCUG 28539 / NCTC 12436 / CS1</strain>
    </source>
</reference>
<dbReference type="GeneID" id="36134268"/>
<proteinExistence type="inferred from homology"/>
<dbReference type="eggNOG" id="COG0132">
    <property type="taxonomic scope" value="Bacteria"/>
</dbReference>
<feature type="binding site" evidence="9">
    <location>
        <begin position="13"/>
        <end position="18"/>
    </location>
    <ligand>
        <name>ATP</name>
        <dbReference type="ChEBI" id="CHEBI:30616"/>
    </ligand>
</feature>
<dbReference type="HAMAP" id="MF_00336">
    <property type="entry name" value="BioD"/>
    <property type="match status" value="1"/>
</dbReference>
<dbReference type="EMBL" id="FQ670179">
    <property type="protein sequence ID" value="CBY82605.1"/>
    <property type="molecule type" value="Genomic_DNA"/>
</dbReference>
<dbReference type="Gene3D" id="3.40.50.300">
    <property type="entry name" value="P-loop containing nucleotide triphosphate hydrolases"/>
    <property type="match status" value="1"/>
</dbReference>
<dbReference type="AlphaFoldDB" id="E7A9X7"/>
<dbReference type="InterPro" id="IPR004472">
    <property type="entry name" value="DTB_synth_BioD"/>
</dbReference>
<dbReference type="GO" id="GO:0009102">
    <property type="term" value="P:biotin biosynthetic process"/>
    <property type="evidence" value="ECO:0007669"/>
    <property type="project" value="UniProtKB-UniRule"/>
</dbReference>
<dbReference type="PANTHER" id="PTHR43210:SF2">
    <property type="entry name" value="ATP-DEPENDENT DETHIOBIOTIN SYNTHETASE BIOD 2"/>
    <property type="match status" value="1"/>
</dbReference>
<keyword evidence="11" id="KW-1185">Reference proteome</keyword>
<keyword evidence="5 9" id="KW-0093">Biotin biosynthesis</keyword>
<dbReference type="PANTHER" id="PTHR43210">
    <property type="entry name" value="DETHIOBIOTIN SYNTHETASE"/>
    <property type="match status" value="1"/>
</dbReference>
<comment type="subunit">
    <text evidence="9">Homodimer.</text>
</comment>
<evidence type="ECO:0000256" key="8">
    <source>
        <dbReference type="ARBA" id="ARBA00047386"/>
    </source>
</evidence>
<organism evidence="10 11">
    <name type="scientific">Helicobacter felis (strain ATCC 49179 / CCUG 28539 / NCTC 12436 / CS1)</name>
    <dbReference type="NCBI Taxonomy" id="936155"/>
    <lineage>
        <taxon>Bacteria</taxon>
        <taxon>Pseudomonadati</taxon>
        <taxon>Campylobacterota</taxon>
        <taxon>Epsilonproteobacteria</taxon>
        <taxon>Campylobacterales</taxon>
        <taxon>Helicobacteraceae</taxon>
        <taxon>Helicobacter</taxon>
    </lineage>
</organism>
<keyword evidence="1 9" id="KW-0963">Cytoplasm</keyword>
<dbReference type="CDD" id="cd03109">
    <property type="entry name" value="DTBS"/>
    <property type="match status" value="1"/>
</dbReference>
<keyword evidence="7 9" id="KW-0460">Magnesium</keyword>
<comment type="pathway">
    <text evidence="9">Cofactor biosynthesis; biotin biosynthesis; biotin from 7,8-diaminononanoate: step 1/2.</text>
</comment>
<evidence type="ECO:0000256" key="5">
    <source>
        <dbReference type="ARBA" id="ARBA00022756"/>
    </source>
</evidence>
<evidence type="ECO:0000256" key="6">
    <source>
        <dbReference type="ARBA" id="ARBA00022840"/>
    </source>
</evidence>
<dbReference type="SUPFAM" id="SSF52540">
    <property type="entry name" value="P-loop containing nucleoside triphosphate hydrolases"/>
    <property type="match status" value="1"/>
</dbReference>
<feature type="binding site" evidence="9">
    <location>
        <begin position="116"/>
        <end position="119"/>
    </location>
    <ligand>
        <name>ATP</name>
        <dbReference type="ChEBI" id="CHEBI:30616"/>
    </ligand>
</feature>
<dbReference type="Pfam" id="PF13500">
    <property type="entry name" value="AAA_26"/>
    <property type="match status" value="1"/>
</dbReference>
<sequence length="219" mass="24692">MYAPIFVSATNTGVGKTTLSLEIARLCKARGIKTLLAKPIETGVNSEEESDAELFLQENLQTEAHLSLEDISFCRYVLGASPFVATRFEPHIVIDFKEIKRKLDMLQERCNLLIVEGVGGLLAPLDAKNKIIDLCLFLKARLLIVNTDHLGMLNNLLLNQEYLNAHKISHHMLINVRDRRAYTQICKPYIEHLNTTLKTPILEFPEQSARLLDAILVPC</sequence>
<evidence type="ECO:0000256" key="4">
    <source>
        <dbReference type="ARBA" id="ARBA00022741"/>
    </source>
</evidence>
<feature type="active site" evidence="9">
    <location>
        <position position="38"/>
    </location>
</feature>
<dbReference type="GO" id="GO:0004141">
    <property type="term" value="F:dethiobiotin synthase activity"/>
    <property type="evidence" value="ECO:0007669"/>
    <property type="project" value="UniProtKB-UniRule"/>
</dbReference>
<feature type="binding site" evidence="9">
    <location>
        <position position="51"/>
    </location>
    <ligand>
        <name>Mg(2+)</name>
        <dbReference type="ChEBI" id="CHEBI:18420"/>
    </ligand>
</feature>
<evidence type="ECO:0000256" key="2">
    <source>
        <dbReference type="ARBA" id="ARBA00022598"/>
    </source>
</evidence>
<feature type="binding site" evidence="9">
    <location>
        <position position="17"/>
    </location>
    <ligand>
        <name>Mg(2+)</name>
        <dbReference type="ChEBI" id="CHEBI:18420"/>
    </ligand>
</feature>